<dbReference type="GO" id="GO:0050793">
    <property type="term" value="P:regulation of developmental process"/>
    <property type="evidence" value="ECO:0007669"/>
    <property type="project" value="TreeGrafter"/>
</dbReference>
<evidence type="ECO:0000256" key="1">
    <source>
        <dbReference type="ARBA" id="ARBA00022723"/>
    </source>
</evidence>
<organism evidence="5 6">
    <name type="scientific">Cephalotus follicularis</name>
    <name type="common">Albany pitcher plant</name>
    <dbReference type="NCBI Taxonomy" id="3775"/>
    <lineage>
        <taxon>Eukaryota</taxon>
        <taxon>Viridiplantae</taxon>
        <taxon>Streptophyta</taxon>
        <taxon>Embryophyta</taxon>
        <taxon>Tracheophyta</taxon>
        <taxon>Spermatophyta</taxon>
        <taxon>Magnoliopsida</taxon>
        <taxon>eudicotyledons</taxon>
        <taxon>Gunneridae</taxon>
        <taxon>Pentapetalae</taxon>
        <taxon>rosids</taxon>
        <taxon>fabids</taxon>
        <taxon>Oxalidales</taxon>
        <taxon>Cephalotaceae</taxon>
        <taxon>Cephalotus</taxon>
    </lineage>
</organism>
<keyword evidence="6" id="KW-1185">Reference proteome</keyword>
<dbReference type="InParanoid" id="A0A1Q3D7I8"/>
<evidence type="ECO:0000256" key="3">
    <source>
        <dbReference type="ARBA" id="ARBA00022833"/>
    </source>
</evidence>
<evidence type="ECO:0000313" key="6">
    <source>
        <dbReference type="Proteomes" id="UP000187406"/>
    </source>
</evidence>
<keyword evidence="1" id="KW-0479">Metal-binding</keyword>
<evidence type="ECO:0000313" key="5">
    <source>
        <dbReference type="EMBL" id="GAV88440.1"/>
    </source>
</evidence>
<gene>
    <name evidence="5" type="ORF">CFOL_v3_31862</name>
</gene>
<protein>
    <submittedName>
        <fullName evidence="5">ZF-HD_dimer domain-containing protein</fullName>
    </submittedName>
</protein>
<feature type="domain" description="ZF-HD dimerization-type" evidence="4">
    <location>
        <begin position="72"/>
        <end position="120"/>
    </location>
</feature>
<dbReference type="GO" id="GO:0008270">
    <property type="term" value="F:zinc ion binding"/>
    <property type="evidence" value="ECO:0007669"/>
    <property type="project" value="UniProtKB-KW"/>
</dbReference>
<dbReference type="InterPro" id="IPR006456">
    <property type="entry name" value="ZF_HD_homeobox_Cys/His_dimer"/>
</dbReference>
<dbReference type="PROSITE" id="PS51523">
    <property type="entry name" value="ZF_HD_DIMER"/>
    <property type="match status" value="1"/>
</dbReference>
<evidence type="ECO:0000256" key="2">
    <source>
        <dbReference type="ARBA" id="ARBA00022771"/>
    </source>
</evidence>
<dbReference type="Proteomes" id="UP000187406">
    <property type="component" value="Unassembled WGS sequence"/>
</dbReference>
<reference evidence="6" key="1">
    <citation type="submission" date="2016-04" db="EMBL/GenBank/DDBJ databases">
        <title>Cephalotus genome sequencing.</title>
        <authorList>
            <person name="Fukushima K."/>
            <person name="Hasebe M."/>
            <person name="Fang X."/>
        </authorList>
    </citation>
    <scope>NUCLEOTIDE SEQUENCE [LARGE SCALE GENOMIC DNA]</scope>
    <source>
        <strain evidence="6">cv. St1</strain>
    </source>
</reference>
<dbReference type="OrthoDB" id="694008at2759"/>
<dbReference type="GO" id="GO:0003700">
    <property type="term" value="F:DNA-binding transcription factor activity"/>
    <property type="evidence" value="ECO:0007669"/>
    <property type="project" value="TreeGrafter"/>
</dbReference>
<dbReference type="STRING" id="3775.A0A1Q3D7I8"/>
<accession>A0A1Q3D7I8</accession>
<keyword evidence="3" id="KW-0862">Zinc</keyword>
<dbReference type="EMBL" id="BDDD01004856">
    <property type="protein sequence ID" value="GAV88440.1"/>
    <property type="molecule type" value="Genomic_DNA"/>
</dbReference>
<dbReference type="PANTHER" id="PTHR31948">
    <property type="entry name" value="ZINC-FINGER HOMEODOMAIN PROTEIN 2"/>
    <property type="match status" value="1"/>
</dbReference>
<keyword evidence="2" id="KW-0863">Zinc-finger</keyword>
<proteinExistence type="predicted"/>
<dbReference type="Pfam" id="PF04770">
    <property type="entry name" value="ZF-HD_dimer"/>
    <property type="match status" value="1"/>
</dbReference>
<dbReference type="PANTHER" id="PTHR31948:SF163">
    <property type="entry name" value="ZINC-FINGER HOMEODOMAIN PROTEIN 3"/>
    <property type="match status" value="1"/>
</dbReference>
<comment type="caution">
    <text evidence="5">The sequence shown here is derived from an EMBL/GenBank/DDBJ whole genome shotgun (WGS) entry which is preliminary data.</text>
</comment>
<sequence>MASPILPITNPKSSSQLTSTKLLLKADTDDPSTSLLISSSFRHKTSIPIKPLLFRTSSYNNTSGASIDTNCYQQPRRRIASESSLCSLSYGDFMPSGEEGTIEALNCSACNCHTNFHRKEIEGEPSSWDCYHNPQHINRIGRKVILGHHHKNLKAPEAFGYPTGTLISSRAAAHIYKKKNRFHYLKMNK</sequence>
<dbReference type="GO" id="GO:0005634">
    <property type="term" value="C:nucleus"/>
    <property type="evidence" value="ECO:0007669"/>
    <property type="project" value="TreeGrafter"/>
</dbReference>
<dbReference type="GO" id="GO:0000976">
    <property type="term" value="F:transcription cis-regulatory region binding"/>
    <property type="evidence" value="ECO:0007669"/>
    <property type="project" value="TreeGrafter"/>
</dbReference>
<evidence type="ECO:0000259" key="4">
    <source>
        <dbReference type="PROSITE" id="PS51523"/>
    </source>
</evidence>
<dbReference type="AlphaFoldDB" id="A0A1Q3D7I8"/>
<name>A0A1Q3D7I8_CEPFO</name>